<dbReference type="Pfam" id="PF01624">
    <property type="entry name" value="MutS_I"/>
    <property type="match status" value="1"/>
</dbReference>
<keyword evidence="3 9" id="KW-0547">Nucleotide-binding</keyword>
<dbReference type="CDD" id="cd03284">
    <property type="entry name" value="ABC_MutS1"/>
    <property type="match status" value="1"/>
</dbReference>
<evidence type="ECO:0000259" key="11">
    <source>
        <dbReference type="PROSITE" id="PS00486"/>
    </source>
</evidence>
<reference evidence="12 13" key="1">
    <citation type="submission" date="2016-10" db="EMBL/GenBank/DDBJ databases">
        <authorList>
            <person name="de Groot N.N."/>
        </authorList>
    </citation>
    <scope>NUCLEOTIDE SEQUENCE [LARGE SCALE GENOMIC DNA]</scope>
    <source>
        <strain evidence="12 13">DSM 18979</strain>
    </source>
</reference>
<evidence type="ECO:0000313" key="12">
    <source>
        <dbReference type="EMBL" id="SES69675.1"/>
    </source>
</evidence>
<dbReference type="InterPro" id="IPR000432">
    <property type="entry name" value="DNA_mismatch_repair_MutS_C"/>
</dbReference>
<keyword evidence="6 9" id="KW-0238">DNA-binding</keyword>
<comment type="function">
    <text evidence="8 9">This protein is involved in the repair of mismatches in DNA. It is possible that it carries out the mismatch recognition step. This protein has a weak ATPase activity.</text>
</comment>
<dbReference type="InterPro" id="IPR007695">
    <property type="entry name" value="DNA_mismatch_repair_MutS-lik_N"/>
</dbReference>
<evidence type="ECO:0000256" key="2">
    <source>
        <dbReference type="ARBA" id="ARBA00021982"/>
    </source>
</evidence>
<evidence type="ECO:0000256" key="7">
    <source>
        <dbReference type="ARBA" id="ARBA00023204"/>
    </source>
</evidence>
<dbReference type="GO" id="GO:0003684">
    <property type="term" value="F:damaged DNA binding"/>
    <property type="evidence" value="ECO:0007669"/>
    <property type="project" value="UniProtKB-UniRule"/>
</dbReference>
<evidence type="ECO:0000256" key="4">
    <source>
        <dbReference type="ARBA" id="ARBA00022763"/>
    </source>
</evidence>
<protein>
    <recommendedName>
        <fullName evidence="2 9">DNA mismatch repair protein MutS</fullName>
    </recommendedName>
</protein>
<dbReference type="OrthoDB" id="9802448at2"/>
<dbReference type="Gene3D" id="1.10.1420.10">
    <property type="match status" value="2"/>
</dbReference>
<dbReference type="Pfam" id="PF00488">
    <property type="entry name" value="MutS_V"/>
    <property type="match status" value="1"/>
</dbReference>
<dbReference type="InterPro" id="IPR027417">
    <property type="entry name" value="P-loop_NTPase"/>
</dbReference>
<dbReference type="Gene3D" id="3.30.420.110">
    <property type="entry name" value="MutS, connector domain"/>
    <property type="match status" value="1"/>
</dbReference>
<dbReference type="HAMAP" id="MF_00096">
    <property type="entry name" value="MutS"/>
    <property type="match status" value="1"/>
</dbReference>
<sequence length="872" mass="99452">MKKLTPMMHQYLTIKEQYKDALLLFRLGDFYELFLDDAIVASKELEITLTGRDCGLEERAPMCGVPHHSVNNYINKLITKGYKVAICEQIEDASEAKGIVKRDVVRIITPGTLIDTELLEDKKNNYLMCIYGNNSGFGITYVDVSTGELFTTEITQENLKQNLEDEICKLQPKEIIYSIEDNELEDFLRVCEKKHNLYINKYDQWRFEYDYVLKQIKKHFQIFTLDSLGFAKNHLGIYATGGLIDYLKTTQKRALNHLNKIHIYSLKQSMILDITTRRNLELTETIRENKKKGSLLGVLDKTVTSMGGRMLRKWIEEPLIDVDKINLRLDAVESIKEDILTRKELKENLKEIYDLERLCSKIVYGSVNPRDLVALKNSLKRLPNIKNIIINQKAGLLQSIVDEIDNHDTIKDLIEEAILEEPSIAVKEGNVIKDGYNQEVDQLRSASRDGKSWITTLELKEREKTGIKSLKIGYNKVFGYYIEVTRSNLSMVPTEYIRKQTLSNCERYITPDLKEVESKILGSEEKVISLEYQLFNQIRSIIEKEVAKIQNTARAIAQLDTIYSLAEVAYENGYIKPIINNETIISIDKGRHPVIEKMTNNSIFVPNDTYINQNEHEVSIITGPNMAGKSTYMRQVALIVLMAQIGSFISADSGTIGVVDRIFTRVGASDDLSQGQSTFMVEMSEMASILNNATNNSLLILDEIGRGTSTFDGLSIAWSVSEYISKNIKCKTLFSTHYHELTELEGKVKGIKNYRISVKEEGENIVFLRKVVEGSADKSYGIQVAKLAGLPKAVITRAKEILTNLEKNDITKHESIQESKDSKNTKENHQLNFIDMNKEDIANELKQINLHETTPIDALNILYRLQRKANDL</sequence>
<dbReference type="InterPro" id="IPR007860">
    <property type="entry name" value="DNA_mmatch_repair_MutS_con_dom"/>
</dbReference>
<name>A0A1H9YL28_9FIRM</name>
<dbReference type="PIRSF" id="PIRSF037677">
    <property type="entry name" value="DNA_mis_repair_Msh6"/>
    <property type="match status" value="1"/>
</dbReference>
<feature type="domain" description="DNA mismatch repair proteins mutS family" evidence="11">
    <location>
        <begin position="697"/>
        <end position="713"/>
    </location>
</feature>
<dbReference type="InterPro" id="IPR016151">
    <property type="entry name" value="DNA_mismatch_repair_MutS_N"/>
</dbReference>
<dbReference type="InterPro" id="IPR007696">
    <property type="entry name" value="DNA_mismatch_repair_MutS_core"/>
</dbReference>
<dbReference type="PANTHER" id="PTHR11361:SF34">
    <property type="entry name" value="DNA MISMATCH REPAIR PROTEIN MSH1, MITOCHONDRIAL"/>
    <property type="match status" value="1"/>
</dbReference>
<gene>
    <name evidence="9" type="primary">mutS</name>
    <name evidence="12" type="ORF">SAMN05660297_00284</name>
</gene>
<dbReference type="AlphaFoldDB" id="A0A1H9YL28"/>
<dbReference type="Gene3D" id="3.40.50.300">
    <property type="entry name" value="P-loop containing nucleotide triphosphate hydrolases"/>
    <property type="match status" value="1"/>
</dbReference>
<dbReference type="NCBIfam" id="NF003810">
    <property type="entry name" value="PRK05399.1"/>
    <property type="match status" value="1"/>
</dbReference>
<evidence type="ECO:0000256" key="10">
    <source>
        <dbReference type="RuleBase" id="RU003756"/>
    </source>
</evidence>
<dbReference type="STRING" id="426128.SAMN05660297_00284"/>
<evidence type="ECO:0000256" key="6">
    <source>
        <dbReference type="ARBA" id="ARBA00023125"/>
    </source>
</evidence>
<dbReference type="Pfam" id="PF05188">
    <property type="entry name" value="MutS_II"/>
    <property type="match status" value="1"/>
</dbReference>
<dbReference type="Gene3D" id="3.40.1170.10">
    <property type="entry name" value="DNA repair protein MutS, domain I"/>
    <property type="match status" value="1"/>
</dbReference>
<dbReference type="EMBL" id="FOHU01000001">
    <property type="protein sequence ID" value="SES69675.1"/>
    <property type="molecule type" value="Genomic_DNA"/>
</dbReference>
<dbReference type="GO" id="GO:0006298">
    <property type="term" value="P:mismatch repair"/>
    <property type="evidence" value="ECO:0007669"/>
    <property type="project" value="UniProtKB-UniRule"/>
</dbReference>
<dbReference type="SMART" id="SM00533">
    <property type="entry name" value="MUTSd"/>
    <property type="match status" value="1"/>
</dbReference>
<dbReference type="Proteomes" id="UP000199568">
    <property type="component" value="Unassembled WGS sequence"/>
</dbReference>
<keyword evidence="7 9" id="KW-0234">DNA repair</keyword>
<dbReference type="InterPro" id="IPR007861">
    <property type="entry name" value="DNA_mismatch_repair_MutS_clamp"/>
</dbReference>
<comment type="similarity">
    <text evidence="1 9 10">Belongs to the DNA mismatch repair MutS family.</text>
</comment>
<dbReference type="FunFam" id="3.40.1170.10:FF:000001">
    <property type="entry name" value="DNA mismatch repair protein MutS"/>
    <property type="match status" value="1"/>
</dbReference>
<dbReference type="InterPro" id="IPR045076">
    <property type="entry name" value="MutS"/>
</dbReference>
<dbReference type="FunFam" id="1.10.1420.10:FF:000007">
    <property type="entry name" value="DNA mismatch repair protein MutS"/>
    <property type="match status" value="1"/>
</dbReference>
<dbReference type="GO" id="GO:0005524">
    <property type="term" value="F:ATP binding"/>
    <property type="evidence" value="ECO:0007669"/>
    <property type="project" value="UniProtKB-UniRule"/>
</dbReference>
<evidence type="ECO:0000256" key="5">
    <source>
        <dbReference type="ARBA" id="ARBA00022840"/>
    </source>
</evidence>
<dbReference type="GO" id="GO:0005829">
    <property type="term" value="C:cytosol"/>
    <property type="evidence" value="ECO:0007669"/>
    <property type="project" value="TreeGrafter"/>
</dbReference>
<dbReference type="SMART" id="SM00534">
    <property type="entry name" value="MUTSac"/>
    <property type="match status" value="1"/>
</dbReference>
<accession>A0A1H9YL28</accession>
<organism evidence="12 13">
    <name type="scientific">Natronincola peptidivorans</name>
    <dbReference type="NCBI Taxonomy" id="426128"/>
    <lineage>
        <taxon>Bacteria</taxon>
        <taxon>Bacillati</taxon>
        <taxon>Bacillota</taxon>
        <taxon>Clostridia</taxon>
        <taxon>Peptostreptococcales</taxon>
        <taxon>Natronincolaceae</taxon>
        <taxon>Natronincola</taxon>
    </lineage>
</organism>
<keyword evidence="4 9" id="KW-0227">DNA damage</keyword>
<dbReference type="GO" id="GO:0030983">
    <property type="term" value="F:mismatched DNA binding"/>
    <property type="evidence" value="ECO:0007669"/>
    <property type="project" value="InterPro"/>
</dbReference>
<evidence type="ECO:0000256" key="8">
    <source>
        <dbReference type="ARBA" id="ARBA00024647"/>
    </source>
</evidence>
<dbReference type="PROSITE" id="PS00486">
    <property type="entry name" value="DNA_MISMATCH_REPAIR_2"/>
    <property type="match status" value="1"/>
</dbReference>
<evidence type="ECO:0000256" key="3">
    <source>
        <dbReference type="ARBA" id="ARBA00022741"/>
    </source>
</evidence>
<keyword evidence="13" id="KW-1185">Reference proteome</keyword>
<evidence type="ECO:0000256" key="9">
    <source>
        <dbReference type="HAMAP-Rule" id="MF_00096"/>
    </source>
</evidence>
<keyword evidence="5 9" id="KW-0067">ATP-binding</keyword>
<dbReference type="Pfam" id="PF05192">
    <property type="entry name" value="MutS_III"/>
    <property type="match status" value="1"/>
</dbReference>
<feature type="binding site" evidence="9">
    <location>
        <begin position="623"/>
        <end position="630"/>
    </location>
    <ligand>
        <name>ATP</name>
        <dbReference type="ChEBI" id="CHEBI:30616"/>
    </ligand>
</feature>
<dbReference type="NCBIfam" id="TIGR01070">
    <property type="entry name" value="mutS1"/>
    <property type="match status" value="1"/>
</dbReference>
<proteinExistence type="inferred from homology"/>
<dbReference type="SUPFAM" id="SSF52540">
    <property type="entry name" value="P-loop containing nucleoside triphosphate hydrolases"/>
    <property type="match status" value="1"/>
</dbReference>
<dbReference type="PANTHER" id="PTHR11361">
    <property type="entry name" value="DNA MISMATCH REPAIR PROTEIN MUTS FAMILY MEMBER"/>
    <property type="match status" value="1"/>
</dbReference>
<dbReference type="FunFam" id="3.40.50.300:FF:000870">
    <property type="entry name" value="MutS protein homolog 4"/>
    <property type="match status" value="1"/>
</dbReference>
<dbReference type="InterPro" id="IPR017261">
    <property type="entry name" value="DNA_mismatch_repair_MutS/MSH"/>
</dbReference>
<dbReference type="GO" id="GO:0140664">
    <property type="term" value="F:ATP-dependent DNA damage sensor activity"/>
    <property type="evidence" value="ECO:0007669"/>
    <property type="project" value="InterPro"/>
</dbReference>
<evidence type="ECO:0000313" key="13">
    <source>
        <dbReference type="Proteomes" id="UP000199568"/>
    </source>
</evidence>
<dbReference type="InterPro" id="IPR036187">
    <property type="entry name" value="DNA_mismatch_repair_MutS_sf"/>
</dbReference>
<evidence type="ECO:0000256" key="1">
    <source>
        <dbReference type="ARBA" id="ARBA00006271"/>
    </source>
</evidence>
<dbReference type="Pfam" id="PF05190">
    <property type="entry name" value="MutS_IV"/>
    <property type="match status" value="1"/>
</dbReference>
<dbReference type="SUPFAM" id="SSF53150">
    <property type="entry name" value="DNA repair protein MutS, domain II"/>
    <property type="match status" value="1"/>
</dbReference>
<dbReference type="InterPro" id="IPR005748">
    <property type="entry name" value="DNA_mismatch_repair_MutS"/>
</dbReference>
<dbReference type="SUPFAM" id="SSF48334">
    <property type="entry name" value="DNA repair protein MutS, domain III"/>
    <property type="match status" value="1"/>
</dbReference>
<dbReference type="SUPFAM" id="SSF55271">
    <property type="entry name" value="DNA repair protein MutS, domain I"/>
    <property type="match status" value="1"/>
</dbReference>
<dbReference type="InterPro" id="IPR036678">
    <property type="entry name" value="MutS_con_dom_sf"/>
</dbReference>